<evidence type="ECO:0000256" key="1">
    <source>
        <dbReference type="ARBA" id="ARBA00023125"/>
    </source>
</evidence>
<feature type="region of interest" description="Disordered" evidence="2">
    <location>
        <begin position="1"/>
        <end position="20"/>
    </location>
</feature>
<dbReference type="GO" id="GO:0003700">
    <property type="term" value="F:DNA-binding transcription factor activity"/>
    <property type="evidence" value="ECO:0007669"/>
    <property type="project" value="InterPro"/>
</dbReference>
<evidence type="ECO:0000259" key="3">
    <source>
        <dbReference type="PROSITE" id="PS50937"/>
    </source>
</evidence>
<name>A0A1H4ALQ9_9ACTO</name>
<evidence type="ECO:0000256" key="2">
    <source>
        <dbReference type="SAM" id="MobiDB-lite"/>
    </source>
</evidence>
<dbReference type="EMBL" id="FNQV01000008">
    <property type="protein sequence ID" value="SEA36815.1"/>
    <property type="molecule type" value="Genomic_DNA"/>
</dbReference>
<dbReference type="Proteomes" id="UP000199288">
    <property type="component" value="Unassembled WGS sequence"/>
</dbReference>
<keyword evidence="5" id="KW-1185">Reference proteome</keyword>
<reference evidence="5" key="1">
    <citation type="submission" date="2016-10" db="EMBL/GenBank/DDBJ databases">
        <authorList>
            <person name="Varghese N."/>
            <person name="Submissions S."/>
        </authorList>
    </citation>
    <scope>NUCLEOTIDE SEQUENCE [LARGE SCALE GENOMIC DNA]</scope>
    <source>
        <strain evidence="5">KPR-1</strain>
    </source>
</reference>
<dbReference type="PANTHER" id="PTHR30204:SF89">
    <property type="entry name" value="HTH MERR-TYPE DOMAIN-CONTAINING PROTEIN"/>
    <property type="match status" value="1"/>
</dbReference>
<dbReference type="Pfam" id="PF13411">
    <property type="entry name" value="MerR_1"/>
    <property type="match status" value="1"/>
</dbReference>
<keyword evidence="1" id="KW-0238">DNA-binding</keyword>
<dbReference type="GO" id="GO:0003677">
    <property type="term" value="F:DNA binding"/>
    <property type="evidence" value="ECO:0007669"/>
    <property type="project" value="UniProtKB-KW"/>
</dbReference>
<dbReference type="PROSITE" id="PS50937">
    <property type="entry name" value="HTH_MERR_2"/>
    <property type="match status" value="1"/>
</dbReference>
<feature type="domain" description="HTH merR-type" evidence="3">
    <location>
        <begin position="46"/>
        <end position="103"/>
    </location>
</feature>
<dbReference type="AlphaFoldDB" id="A0A1H4ALQ9"/>
<sequence>MNAAPESQPAADLTPQGDSWPFDVSHRPVMSIGEAVAALKPEFPAVKPSKLRFIEDEGLVSPERTSSGYRKYSAADLQRIRYVLIQQRDHFRPLNVIRDQLHEMDQGREIDDEPTARVVSVAGRLVRRTGSERIGKRELADLSGASIAEIEEIIASALIRPDRKGRFHVRCIEVVSALIQLSQFGIEARHLSHLRQSSTRNSDLVTQVAAPLRVGTHAAAKERSDAKAADVASVLSRLTSDLTLVAVGDSLQQ</sequence>
<accession>A0A1H4ALQ9</accession>
<organism evidence="4 5">
    <name type="scientific">Bowdeniella nasicola</name>
    <dbReference type="NCBI Taxonomy" id="208480"/>
    <lineage>
        <taxon>Bacteria</taxon>
        <taxon>Bacillati</taxon>
        <taxon>Actinomycetota</taxon>
        <taxon>Actinomycetes</taxon>
        <taxon>Actinomycetales</taxon>
        <taxon>Actinomycetaceae</taxon>
        <taxon>Bowdeniella</taxon>
    </lineage>
</organism>
<gene>
    <name evidence="4" type="ORF">SAMN02910418_01435</name>
</gene>
<dbReference type="SUPFAM" id="SSF46955">
    <property type="entry name" value="Putative DNA-binding domain"/>
    <property type="match status" value="1"/>
</dbReference>
<protein>
    <submittedName>
        <fullName evidence="4">MerR family regulatory protein</fullName>
    </submittedName>
</protein>
<dbReference type="InterPro" id="IPR009061">
    <property type="entry name" value="DNA-bd_dom_put_sf"/>
</dbReference>
<dbReference type="PANTHER" id="PTHR30204">
    <property type="entry name" value="REDOX-CYCLING DRUG-SENSING TRANSCRIPTIONAL ACTIVATOR SOXR"/>
    <property type="match status" value="1"/>
</dbReference>
<dbReference type="Gene3D" id="1.10.1660.10">
    <property type="match status" value="1"/>
</dbReference>
<evidence type="ECO:0000313" key="5">
    <source>
        <dbReference type="Proteomes" id="UP000199288"/>
    </source>
</evidence>
<dbReference type="InterPro" id="IPR000551">
    <property type="entry name" value="MerR-type_HTH_dom"/>
</dbReference>
<dbReference type="SMART" id="SM00422">
    <property type="entry name" value="HTH_MERR"/>
    <property type="match status" value="1"/>
</dbReference>
<evidence type="ECO:0000313" key="4">
    <source>
        <dbReference type="EMBL" id="SEA36815.1"/>
    </source>
</evidence>
<dbReference type="InterPro" id="IPR047057">
    <property type="entry name" value="MerR_fam"/>
</dbReference>
<dbReference type="CDD" id="cd00592">
    <property type="entry name" value="HTH_MerR-like"/>
    <property type="match status" value="1"/>
</dbReference>
<proteinExistence type="predicted"/>